<dbReference type="EMBL" id="AMZH03019244">
    <property type="protein sequence ID" value="RRT40608.1"/>
    <property type="molecule type" value="Genomic_DNA"/>
</dbReference>
<proteinExistence type="predicted"/>
<protein>
    <submittedName>
        <fullName evidence="2">Uncharacterized protein</fullName>
    </submittedName>
</protein>
<evidence type="ECO:0000313" key="2">
    <source>
        <dbReference type="EMBL" id="RRT40608.1"/>
    </source>
</evidence>
<dbReference type="AlphaFoldDB" id="A0A426XM64"/>
<accession>A0A426XM64</accession>
<sequence>MSDLAQQDLDKEMRARWENLRNSSKVWRDHATAEEFEWGLLHPQLARELYTLPSEVLLARAAKEMVLGGPKAVIAAEERVVELEKELERTQQERTEALQRLEMSDKELNEV</sequence>
<comment type="caution">
    <text evidence="2">The sequence shown here is derived from an EMBL/GenBank/DDBJ whole genome shotgun (WGS) entry which is preliminary data.</text>
</comment>
<gene>
    <name evidence="2" type="ORF">B296_00027447</name>
</gene>
<feature type="region of interest" description="Disordered" evidence="1">
    <location>
        <begin position="92"/>
        <end position="111"/>
    </location>
</feature>
<organism evidence="2 3">
    <name type="scientific">Ensete ventricosum</name>
    <name type="common">Abyssinian banana</name>
    <name type="synonym">Musa ensete</name>
    <dbReference type="NCBI Taxonomy" id="4639"/>
    <lineage>
        <taxon>Eukaryota</taxon>
        <taxon>Viridiplantae</taxon>
        <taxon>Streptophyta</taxon>
        <taxon>Embryophyta</taxon>
        <taxon>Tracheophyta</taxon>
        <taxon>Spermatophyta</taxon>
        <taxon>Magnoliopsida</taxon>
        <taxon>Liliopsida</taxon>
        <taxon>Zingiberales</taxon>
        <taxon>Musaceae</taxon>
        <taxon>Ensete</taxon>
    </lineage>
</organism>
<evidence type="ECO:0000256" key="1">
    <source>
        <dbReference type="SAM" id="MobiDB-lite"/>
    </source>
</evidence>
<reference evidence="2 3" key="1">
    <citation type="journal article" date="2014" name="Agronomy (Basel)">
        <title>A Draft Genome Sequence for Ensete ventricosum, the Drought-Tolerant Tree Against Hunger.</title>
        <authorList>
            <person name="Harrison J."/>
            <person name="Moore K.A."/>
            <person name="Paszkiewicz K."/>
            <person name="Jones T."/>
            <person name="Grant M."/>
            <person name="Ambacheew D."/>
            <person name="Muzemil S."/>
            <person name="Studholme D.J."/>
        </authorList>
    </citation>
    <scope>NUCLEOTIDE SEQUENCE [LARGE SCALE GENOMIC DNA]</scope>
</reference>
<dbReference type="Proteomes" id="UP000287651">
    <property type="component" value="Unassembled WGS sequence"/>
</dbReference>
<evidence type="ECO:0000313" key="3">
    <source>
        <dbReference type="Proteomes" id="UP000287651"/>
    </source>
</evidence>
<name>A0A426XM64_ENSVE</name>